<dbReference type="AlphaFoldDB" id="A0A1Y2LYC6"/>
<dbReference type="OMA" id="AYYINTF"/>
<feature type="region of interest" description="Disordered" evidence="1">
    <location>
        <begin position="48"/>
        <end position="84"/>
    </location>
</feature>
<feature type="compositionally biased region" description="Polar residues" evidence="1">
    <location>
        <begin position="11"/>
        <end position="20"/>
    </location>
</feature>
<organism evidence="2 3">
    <name type="scientific">Epicoccum nigrum</name>
    <name type="common">Soil fungus</name>
    <name type="synonym">Epicoccum purpurascens</name>
    <dbReference type="NCBI Taxonomy" id="105696"/>
    <lineage>
        <taxon>Eukaryota</taxon>
        <taxon>Fungi</taxon>
        <taxon>Dikarya</taxon>
        <taxon>Ascomycota</taxon>
        <taxon>Pezizomycotina</taxon>
        <taxon>Dothideomycetes</taxon>
        <taxon>Pleosporomycetidae</taxon>
        <taxon>Pleosporales</taxon>
        <taxon>Pleosporineae</taxon>
        <taxon>Didymellaceae</taxon>
        <taxon>Epicoccum</taxon>
    </lineage>
</organism>
<dbReference type="STRING" id="105696.A0A1Y2LYC6"/>
<keyword evidence="3" id="KW-1185">Reference proteome</keyword>
<evidence type="ECO:0000256" key="1">
    <source>
        <dbReference type="SAM" id="MobiDB-lite"/>
    </source>
</evidence>
<evidence type="ECO:0000313" key="2">
    <source>
        <dbReference type="EMBL" id="OSS47998.1"/>
    </source>
</evidence>
<proteinExistence type="predicted"/>
<protein>
    <submittedName>
        <fullName evidence="2">Uncharacterized protein</fullName>
    </submittedName>
</protein>
<name>A0A1Y2LYC6_EPING</name>
<feature type="compositionally biased region" description="Polar residues" evidence="1">
    <location>
        <begin position="48"/>
        <end position="61"/>
    </location>
</feature>
<sequence>MEYFKRFLNHQPESTKQNPPQRARRQPWSQRLQKLCPASQRLLGLANEHTSAPSNSSQGDHTSPHKRRRKHRRHHSKMSHFSGPWSRDLATLKKSISLIPSDHKSSFTSASNKTLDVFCDEEALHVWETDSEIDSMLQLISVLAKLCDLGVRESKDSAKGMKGGIVIVAEEDRSKGHFGRLCELVKYITGETGSKHLEGTVCSFASASIVVVRGWNYRPSSGEPNNHQGEAVVKRVGTALERTLSASKLHKIVWHHGAVIEPLLSFINTTTTALRNAIVGISVTNSLHLTTGVKPSTAGRSNTLPDLERLQNYAKRLGGVPVLFLDSGTLNITSSYLATYVYFFAYYIHTFLPSSLARPHLHAAQDELVTFAFRLRGASEKRYESDVVSVVKKHLESRSKTWARQCIDPRSYEKGKCQTAGKENAVHHAVQLADAPFSSSKTLNSSSSDGVPAFSRLAIGPASPVSAAKEVYVAAPVHISFETARLRASHPSYFHVLLPKPDITQENITNRIQGLMMGVLERVRQERGNPSFGSNEKQMWKDVVKACSWALEGCEGKMPGKIAERVKFVQDKLTKGTWGYVVGAPGDETKAVPVTGGSEAANANAAALAAYPRAGAGLQNTYAQGYGQQQVPMGTTYGQGQQATQGMMNLLTHAPQQYQPVQPQQYVQGQQGNQLGTGPPGQYAAPMNGYGQGQASGYGQVVLPQGFGYAQQIPSAGPPASQHGYA</sequence>
<feature type="region of interest" description="Disordered" evidence="1">
    <location>
        <begin position="1"/>
        <end position="31"/>
    </location>
</feature>
<reference evidence="2 3" key="1">
    <citation type="journal article" date="2017" name="Genome Announc.">
        <title>Genome sequence of the saprophytic ascomycete Epicoccum nigrum ICMP 19927 strain isolated from New Zealand.</title>
        <authorList>
            <person name="Fokin M."/>
            <person name="Fleetwood D."/>
            <person name="Weir B.S."/>
            <person name="Villas-Boas S.G."/>
        </authorList>
    </citation>
    <scope>NUCLEOTIDE SEQUENCE [LARGE SCALE GENOMIC DNA]</scope>
    <source>
        <strain evidence="2 3">ICMP 19927</strain>
    </source>
</reference>
<dbReference type="Proteomes" id="UP000193240">
    <property type="component" value="Unassembled WGS sequence"/>
</dbReference>
<accession>A0A1Y2LYC6</accession>
<feature type="compositionally biased region" description="Basic residues" evidence="1">
    <location>
        <begin position="64"/>
        <end position="78"/>
    </location>
</feature>
<dbReference type="InParanoid" id="A0A1Y2LYC6"/>
<gene>
    <name evidence="2" type="ORF">B5807_06571</name>
</gene>
<evidence type="ECO:0000313" key="3">
    <source>
        <dbReference type="Proteomes" id="UP000193240"/>
    </source>
</evidence>
<dbReference type="EMBL" id="KZ107847">
    <property type="protein sequence ID" value="OSS47998.1"/>
    <property type="molecule type" value="Genomic_DNA"/>
</dbReference>